<protein>
    <recommendedName>
        <fullName evidence="3">Phytoene synthase</fullName>
    </recommendedName>
</protein>
<accession>A0ABS7J8C2</accession>
<comment type="caution">
    <text evidence="1">The sequence shown here is derived from an EMBL/GenBank/DDBJ whole genome shotgun (WGS) entry which is preliminary data.</text>
</comment>
<dbReference type="EMBL" id="JAIGNO010000001">
    <property type="protein sequence ID" value="MBX7481227.1"/>
    <property type="molecule type" value="Genomic_DNA"/>
</dbReference>
<sequence>MERADLLDECPEVSRVALASASAKRDLWLAALALDGRIGRMVLGASEPMLGQVRLAWWRDQLGKPVEERPRGDVLLDLIGRNWAHAESALVALVDGWEALLSPRPIADTAMMQFAEGRAQLARGLADYVGCKRAAEDAERAGKLWAFADLARHAEDRTELDGALKQGIGLASDPLRLPRSLRPLAVIGGLARRALRSNGQAMLGDRFSPLVALRLGLIGR</sequence>
<gene>
    <name evidence="1" type="ORF">K3174_01685</name>
</gene>
<proteinExistence type="predicted"/>
<keyword evidence="2" id="KW-1185">Reference proteome</keyword>
<organism evidence="1 2">
    <name type="scientific">Qipengyuania qiaonensis</name>
    <dbReference type="NCBI Taxonomy" id="2867240"/>
    <lineage>
        <taxon>Bacteria</taxon>
        <taxon>Pseudomonadati</taxon>
        <taxon>Pseudomonadota</taxon>
        <taxon>Alphaproteobacteria</taxon>
        <taxon>Sphingomonadales</taxon>
        <taxon>Erythrobacteraceae</taxon>
        <taxon>Qipengyuania</taxon>
    </lineage>
</organism>
<name>A0ABS7J8C2_9SPHN</name>
<dbReference type="Proteomes" id="UP000755104">
    <property type="component" value="Unassembled WGS sequence"/>
</dbReference>
<evidence type="ECO:0008006" key="3">
    <source>
        <dbReference type="Google" id="ProtNLM"/>
    </source>
</evidence>
<reference evidence="1 2" key="1">
    <citation type="submission" date="2021-08" db="EMBL/GenBank/DDBJ databases">
        <title>Comparative Genomics Analysis of the Genus Qipengyuania Reveals Extensive Genetic Diversity and Metabolic Versatility, Including the Description of Fifteen Novel Species.</title>
        <authorList>
            <person name="Liu Y."/>
        </authorList>
    </citation>
    <scope>NUCLEOTIDE SEQUENCE [LARGE SCALE GENOMIC DNA]</scope>
    <source>
        <strain evidence="1 2">6D47A</strain>
    </source>
</reference>
<evidence type="ECO:0000313" key="1">
    <source>
        <dbReference type="EMBL" id="MBX7481227.1"/>
    </source>
</evidence>
<evidence type="ECO:0000313" key="2">
    <source>
        <dbReference type="Proteomes" id="UP000755104"/>
    </source>
</evidence>
<dbReference type="RefSeq" id="WP_221555148.1">
    <property type="nucleotide sequence ID" value="NZ_JAIGNO010000001.1"/>
</dbReference>